<dbReference type="Gene3D" id="3.40.109.10">
    <property type="entry name" value="NADH Oxidase"/>
    <property type="match status" value="1"/>
</dbReference>
<dbReference type="Proteomes" id="UP000240418">
    <property type="component" value="Unassembled WGS sequence"/>
</dbReference>
<dbReference type="InterPro" id="IPR000415">
    <property type="entry name" value="Nitroreductase-like"/>
</dbReference>
<evidence type="ECO:0000313" key="1">
    <source>
        <dbReference type="EMBL" id="PSL19059.1"/>
    </source>
</evidence>
<dbReference type="SUPFAM" id="SSF55469">
    <property type="entry name" value="FMN-dependent nitroreductase-like"/>
    <property type="match status" value="2"/>
</dbReference>
<gene>
    <name evidence="1" type="ORF">CLV88_1072</name>
</gene>
<dbReference type="OrthoDB" id="8156917at2"/>
<organism evidence="1 2">
    <name type="scientific">Shimia abyssi</name>
    <dbReference type="NCBI Taxonomy" id="1662395"/>
    <lineage>
        <taxon>Bacteria</taxon>
        <taxon>Pseudomonadati</taxon>
        <taxon>Pseudomonadota</taxon>
        <taxon>Alphaproteobacteria</taxon>
        <taxon>Rhodobacterales</taxon>
        <taxon>Roseobacteraceae</taxon>
    </lineage>
</organism>
<accession>A0A2P8FBG8</accession>
<sequence length="382" mass="41254">MSLSRRKAIGLIGGGVVLAATSATALAVTRKPRTAALPWATAGHENEIRRQALSFALLAPNPHNRQPWVVDLSEPDTVVLYADPDRLLPATDPFSRQIVIGLGCFLEVMRMAAAEQGYSVSMDPFPEGETAAALDNRPVARARFVPAPSAAPDPLFAHVLRRRSLKEPFDTANAIPDDTLPVLKSSIRAGTRFGGSIAPEDIATLRELSRDALRIEIETPHTYKESVDLFRIGHREVDANPDGIDFSGPMFESLRMAGLFTRDAVLDTSSVAYRSGLDAVFANTDTAMGHVWLTSKGNSRTDQLAAGADWVRLNLAATGLGLGIQPLSQALQEYPEMKSHYDAIHTRLAPNGGTVQMFARIGYGPDVAPSPRWPLDTRIAAS</sequence>
<reference evidence="1 2" key="1">
    <citation type="submission" date="2018-03" db="EMBL/GenBank/DDBJ databases">
        <title>Genomic Encyclopedia of Archaeal and Bacterial Type Strains, Phase II (KMG-II): from individual species to whole genera.</title>
        <authorList>
            <person name="Goeker M."/>
        </authorList>
    </citation>
    <scope>NUCLEOTIDE SEQUENCE [LARGE SCALE GENOMIC DNA]</scope>
    <source>
        <strain evidence="1 2">DSM 100673</strain>
    </source>
</reference>
<dbReference type="GO" id="GO:0016491">
    <property type="term" value="F:oxidoreductase activity"/>
    <property type="evidence" value="ECO:0007669"/>
    <property type="project" value="InterPro"/>
</dbReference>
<dbReference type="AlphaFoldDB" id="A0A2P8FBG8"/>
<dbReference type="RefSeq" id="WP_106608684.1">
    <property type="nucleotide sequence ID" value="NZ_PYGJ01000007.1"/>
</dbReference>
<proteinExistence type="predicted"/>
<dbReference type="InterPro" id="IPR006311">
    <property type="entry name" value="TAT_signal"/>
</dbReference>
<dbReference type="EMBL" id="PYGJ01000007">
    <property type="protein sequence ID" value="PSL19059.1"/>
    <property type="molecule type" value="Genomic_DNA"/>
</dbReference>
<dbReference type="PROSITE" id="PS51318">
    <property type="entry name" value="TAT"/>
    <property type="match status" value="1"/>
</dbReference>
<comment type="caution">
    <text evidence="1">The sequence shown here is derived from an EMBL/GenBank/DDBJ whole genome shotgun (WGS) entry which is preliminary data.</text>
</comment>
<evidence type="ECO:0008006" key="3">
    <source>
        <dbReference type="Google" id="ProtNLM"/>
    </source>
</evidence>
<keyword evidence="2" id="KW-1185">Reference proteome</keyword>
<dbReference type="NCBIfam" id="NF047509">
    <property type="entry name" value="Rv3131_FMN_oxido"/>
    <property type="match status" value="1"/>
</dbReference>
<protein>
    <recommendedName>
        <fullName evidence="3">Nitroreductase family protein</fullName>
    </recommendedName>
</protein>
<evidence type="ECO:0000313" key="2">
    <source>
        <dbReference type="Proteomes" id="UP000240418"/>
    </source>
</evidence>
<name>A0A2P8FBG8_9RHOB</name>